<evidence type="ECO:0000313" key="3">
    <source>
        <dbReference type="Proteomes" id="UP000054630"/>
    </source>
</evidence>
<feature type="compositionally biased region" description="Polar residues" evidence="1">
    <location>
        <begin position="19"/>
        <end position="30"/>
    </location>
</feature>
<sequence length="93" mass="10586">MGEQAQLLDVWRSDRSEPAQRTNPKPQASKQPWRKHDGAAFLHTAVADRFAVCEESPREAETSELGRPTRQAKTMMAQWVGRCFHGTVKKLPR</sequence>
<proteinExistence type="predicted"/>
<gene>
    <name evidence="2" type="ORF">T07_3015</name>
</gene>
<dbReference type="EMBL" id="JYDL01000049">
    <property type="protein sequence ID" value="KRX20373.1"/>
    <property type="molecule type" value="Genomic_DNA"/>
</dbReference>
<comment type="caution">
    <text evidence="2">The sequence shown here is derived from an EMBL/GenBank/DDBJ whole genome shotgun (WGS) entry which is preliminary data.</text>
</comment>
<keyword evidence="3" id="KW-1185">Reference proteome</keyword>
<reference evidence="2 3" key="1">
    <citation type="submission" date="2015-01" db="EMBL/GenBank/DDBJ databases">
        <title>Evolution of Trichinella species and genotypes.</title>
        <authorList>
            <person name="Korhonen P.K."/>
            <person name="Edoardo P."/>
            <person name="Giuseppe L.R."/>
            <person name="Gasser R.B."/>
        </authorList>
    </citation>
    <scope>NUCLEOTIDE SEQUENCE [LARGE SCALE GENOMIC DNA]</scope>
    <source>
        <strain evidence="2">ISS37</strain>
    </source>
</reference>
<feature type="region of interest" description="Disordered" evidence="1">
    <location>
        <begin position="1"/>
        <end position="36"/>
    </location>
</feature>
<protein>
    <submittedName>
        <fullName evidence="2">Uncharacterized protein</fullName>
    </submittedName>
</protein>
<accession>A0A0V0S1N2</accession>
<dbReference type="AlphaFoldDB" id="A0A0V0S1N2"/>
<organism evidence="2 3">
    <name type="scientific">Trichinella nelsoni</name>
    <dbReference type="NCBI Taxonomy" id="6336"/>
    <lineage>
        <taxon>Eukaryota</taxon>
        <taxon>Metazoa</taxon>
        <taxon>Ecdysozoa</taxon>
        <taxon>Nematoda</taxon>
        <taxon>Enoplea</taxon>
        <taxon>Dorylaimia</taxon>
        <taxon>Trichinellida</taxon>
        <taxon>Trichinellidae</taxon>
        <taxon>Trichinella</taxon>
    </lineage>
</organism>
<name>A0A0V0S1N2_9BILA</name>
<dbReference type="Proteomes" id="UP000054630">
    <property type="component" value="Unassembled WGS sequence"/>
</dbReference>
<evidence type="ECO:0000256" key="1">
    <source>
        <dbReference type="SAM" id="MobiDB-lite"/>
    </source>
</evidence>
<evidence type="ECO:0000313" key="2">
    <source>
        <dbReference type="EMBL" id="KRX20373.1"/>
    </source>
</evidence>